<keyword evidence="2 9" id="KW-0328">Glycosyltransferase</keyword>
<evidence type="ECO:0000256" key="5">
    <source>
        <dbReference type="ARBA" id="ARBA00022989"/>
    </source>
</evidence>
<dbReference type="InterPro" id="IPR050256">
    <property type="entry name" value="Glycosyltransferase_2"/>
</dbReference>
<dbReference type="GO" id="GO:0005886">
    <property type="term" value="C:plasma membrane"/>
    <property type="evidence" value="ECO:0007669"/>
    <property type="project" value="TreeGrafter"/>
</dbReference>
<dbReference type="InterPro" id="IPR001173">
    <property type="entry name" value="Glyco_trans_2-like"/>
</dbReference>
<dbReference type="RefSeq" id="WP_034773402.1">
    <property type="nucleotide sequence ID" value="NZ_CCRF01000102.1"/>
</dbReference>
<comment type="subcellular location">
    <subcellularLocation>
        <location evidence="1">Membrane</location>
        <topology evidence="1">Multi-pass membrane protein</topology>
    </subcellularLocation>
</comment>
<evidence type="ECO:0000313" key="10">
    <source>
        <dbReference type="Proteomes" id="UP000040576"/>
    </source>
</evidence>
<dbReference type="GO" id="GO:0016757">
    <property type="term" value="F:glycosyltransferase activity"/>
    <property type="evidence" value="ECO:0007669"/>
    <property type="project" value="UniProtKB-KW"/>
</dbReference>
<proteinExistence type="predicted"/>
<dbReference type="Pfam" id="PF00535">
    <property type="entry name" value="Glycos_transf_2"/>
    <property type="match status" value="1"/>
</dbReference>
<dbReference type="AlphaFoldDB" id="A0A090KWU6"/>
<keyword evidence="4 7" id="KW-0812">Transmembrane</keyword>
<keyword evidence="5 7" id="KW-1133">Transmembrane helix</keyword>
<dbReference type="Proteomes" id="UP000040576">
    <property type="component" value="Unassembled WGS sequence"/>
</dbReference>
<dbReference type="CDD" id="cd04187">
    <property type="entry name" value="DPM1_like_bac"/>
    <property type="match status" value="1"/>
</dbReference>
<dbReference type="Gene3D" id="3.90.550.10">
    <property type="entry name" value="Spore Coat Polysaccharide Biosynthesis Protein SpsA, Chain A"/>
    <property type="match status" value="1"/>
</dbReference>
<dbReference type="PANTHER" id="PTHR48090:SF1">
    <property type="entry name" value="PROPHAGE BACTOPRENOL GLUCOSYL TRANSFERASE HOMOLOG"/>
    <property type="match status" value="1"/>
</dbReference>
<dbReference type="SUPFAM" id="SSF53448">
    <property type="entry name" value="Nucleotide-diphospho-sugar transferases"/>
    <property type="match status" value="1"/>
</dbReference>
<name>A0A090KWU6_9BACI</name>
<feature type="transmembrane region" description="Helical" evidence="7">
    <location>
        <begin position="240"/>
        <end position="261"/>
    </location>
</feature>
<sequence>MDKRLPMLTIIVPCFNEEEVLPETIKQLTGLMNELCEEKLIGKHSRILFVDDGSTDRTWMMIAMESVRNQFVTGIKLARNVGHQKALLAGYLKAREKCDCAISIDADLQDDVGVIKEFMKNYHEGYEIVYGVRKRRDTDSFFKRTTAQGFYRMMKKLGIDLVYNHADFRLLSKRALDELARYPENNLFLRGILPLLGFRSTKVFYDRKERLAGKTKYPLRKMISFALDGLTSFSVRPIRFITILGIILFSVSILLGSFTIFNHAIFGLNGTVLSLWVLGSLQLIALGTVGEYIGKIFIEVKNRPKYAVEIDLFTKSMVERLDRKMDESYFLKYKS</sequence>
<evidence type="ECO:0000256" key="4">
    <source>
        <dbReference type="ARBA" id="ARBA00022692"/>
    </source>
</evidence>
<evidence type="ECO:0000256" key="7">
    <source>
        <dbReference type="SAM" id="Phobius"/>
    </source>
</evidence>
<evidence type="ECO:0000256" key="1">
    <source>
        <dbReference type="ARBA" id="ARBA00004141"/>
    </source>
</evidence>
<dbReference type="EMBL" id="CCRF01000102">
    <property type="protein sequence ID" value="CEE03209.1"/>
    <property type="molecule type" value="Genomic_DNA"/>
</dbReference>
<organism evidence="9 10">
    <name type="scientific">Caldibacillus thermoamylovorans</name>
    <dbReference type="NCBI Taxonomy" id="35841"/>
    <lineage>
        <taxon>Bacteria</taxon>
        <taxon>Bacillati</taxon>
        <taxon>Bacillota</taxon>
        <taxon>Bacilli</taxon>
        <taxon>Bacillales</taxon>
        <taxon>Bacillaceae</taxon>
        <taxon>Caldibacillus</taxon>
    </lineage>
</organism>
<keyword evidence="10" id="KW-1185">Reference proteome</keyword>
<protein>
    <submittedName>
        <fullName evidence="9">Putative glycosyltransferase YkoT</fullName>
        <ecNumber evidence="9">2.4.-.-</ecNumber>
    </submittedName>
</protein>
<dbReference type="PANTHER" id="PTHR48090">
    <property type="entry name" value="UNDECAPRENYL-PHOSPHATE 4-DEOXY-4-FORMAMIDO-L-ARABINOSE TRANSFERASE-RELATED"/>
    <property type="match status" value="1"/>
</dbReference>
<dbReference type="EC" id="2.4.-.-" evidence="9"/>
<accession>A0A090KWU6</accession>
<gene>
    <name evidence="9" type="primary">ykoT</name>
    <name evidence="9" type="ORF">BT1A1_3428</name>
</gene>
<dbReference type="GeneID" id="92962819"/>
<feature type="transmembrane region" description="Helical" evidence="7">
    <location>
        <begin position="273"/>
        <end position="293"/>
    </location>
</feature>
<feature type="domain" description="Glycosyltransferase 2-like" evidence="8">
    <location>
        <begin position="9"/>
        <end position="179"/>
    </location>
</feature>
<reference evidence="9 10" key="1">
    <citation type="submission" date="2014-07" db="EMBL/GenBank/DDBJ databases">
        <authorList>
            <person name="Wibberg Daniel"/>
        </authorList>
    </citation>
    <scope>NUCLEOTIDE SEQUENCE [LARGE SCALE GENOMIC DNA]</scope>
</reference>
<evidence type="ECO:0000256" key="3">
    <source>
        <dbReference type="ARBA" id="ARBA00022679"/>
    </source>
</evidence>
<evidence type="ECO:0000256" key="6">
    <source>
        <dbReference type="ARBA" id="ARBA00023136"/>
    </source>
</evidence>
<keyword evidence="3 9" id="KW-0808">Transferase</keyword>
<keyword evidence="6 7" id="KW-0472">Membrane</keyword>
<dbReference type="InterPro" id="IPR029044">
    <property type="entry name" value="Nucleotide-diphossugar_trans"/>
</dbReference>
<evidence type="ECO:0000313" key="9">
    <source>
        <dbReference type="EMBL" id="CEE03209.1"/>
    </source>
</evidence>
<evidence type="ECO:0000256" key="2">
    <source>
        <dbReference type="ARBA" id="ARBA00022676"/>
    </source>
</evidence>
<evidence type="ECO:0000259" key="8">
    <source>
        <dbReference type="Pfam" id="PF00535"/>
    </source>
</evidence>